<dbReference type="RefSeq" id="WP_129218451.1">
    <property type="nucleotide sequence ID" value="NZ_QYBC01000005.1"/>
</dbReference>
<feature type="compositionally biased region" description="Low complexity" evidence="1">
    <location>
        <begin position="103"/>
        <end position="112"/>
    </location>
</feature>
<keyword evidence="2" id="KW-0472">Membrane</keyword>
<keyword evidence="2" id="KW-0812">Transmembrane</keyword>
<comment type="caution">
    <text evidence="3">The sequence shown here is derived from an EMBL/GenBank/DDBJ whole genome shotgun (WGS) entry which is preliminary data.</text>
</comment>
<dbReference type="EMBL" id="QYBC01000005">
    <property type="protein sequence ID" value="RYB05940.1"/>
    <property type="molecule type" value="Genomic_DNA"/>
</dbReference>
<evidence type="ECO:0000313" key="4">
    <source>
        <dbReference type="Proteomes" id="UP000289411"/>
    </source>
</evidence>
<keyword evidence="2" id="KW-1133">Transmembrane helix</keyword>
<evidence type="ECO:0000256" key="2">
    <source>
        <dbReference type="SAM" id="Phobius"/>
    </source>
</evidence>
<feature type="region of interest" description="Disordered" evidence="1">
    <location>
        <begin position="1"/>
        <end position="23"/>
    </location>
</feature>
<reference evidence="3 4" key="2">
    <citation type="submission" date="2019-02" db="EMBL/GenBank/DDBJ databases">
        <title>'Lichenibacterium ramalinii' gen. nov. sp. nov., 'Lichenibacterium minor' gen. nov. sp. nov.</title>
        <authorList>
            <person name="Pankratov T."/>
        </authorList>
    </citation>
    <scope>NUCLEOTIDE SEQUENCE [LARGE SCALE GENOMIC DNA]</scope>
    <source>
        <strain evidence="3 4">RmlP001</strain>
    </source>
</reference>
<dbReference type="Proteomes" id="UP000289411">
    <property type="component" value="Unassembled WGS sequence"/>
</dbReference>
<evidence type="ECO:0000256" key="1">
    <source>
        <dbReference type="SAM" id="MobiDB-lite"/>
    </source>
</evidence>
<dbReference type="OrthoDB" id="118706at2"/>
<sequence>MEPTVTTRIQAEAPRRPVSRTSPAMLQRRLRDIHLYLGMLFAPSLLFFAATGALQLFSLHEVRPNRSFVPPALFQELGMVHKDQVFALPHRRAPPPASPPAAAPAGGDTAPAARPPAPPQDGGKGEGWQVLALKIFFLLAAVGLFASTCLGIWIGLRPGRNRAAAAGLLVAGVVIPILLLAV</sequence>
<dbReference type="AlphaFoldDB" id="A0A4Q2REF7"/>
<gene>
    <name evidence="3" type="ORF">D3272_07010</name>
</gene>
<organism evidence="3 4">
    <name type="scientific">Lichenibacterium ramalinae</name>
    <dbReference type="NCBI Taxonomy" id="2316527"/>
    <lineage>
        <taxon>Bacteria</taxon>
        <taxon>Pseudomonadati</taxon>
        <taxon>Pseudomonadota</taxon>
        <taxon>Alphaproteobacteria</taxon>
        <taxon>Hyphomicrobiales</taxon>
        <taxon>Lichenihabitantaceae</taxon>
        <taxon>Lichenibacterium</taxon>
    </lineage>
</organism>
<accession>A0A4Q2REF7</accession>
<feature type="transmembrane region" description="Helical" evidence="2">
    <location>
        <begin position="163"/>
        <end position="181"/>
    </location>
</feature>
<keyword evidence="4" id="KW-1185">Reference proteome</keyword>
<proteinExistence type="predicted"/>
<evidence type="ECO:0000313" key="3">
    <source>
        <dbReference type="EMBL" id="RYB05940.1"/>
    </source>
</evidence>
<feature type="region of interest" description="Disordered" evidence="1">
    <location>
        <begin position="91"/>
        <end position="123"/>
    </location>
</feature>
<name>A0A4Q2REF7_9HYPH</name>
<protein>
    <submittedName>
        <fullName evidence="3">PepSY domain-containing protein</fullName>
    </submittedName>
</protein>
<feature type="transmembrane region" description="Helical" evidence="2">
    <location>
        <begin position="135"/>
        <end position="156"/>
    </location>
</feature>
<reference evidence="3 4" key="1">
    <citation type="submission" date="2018-09" db="EMBL/GenBank/DDBJ databases">
        <authorList>
            <person name="Grouzdev D.S."/>
            <person name="Krutkina M.S."/>
        </authorList>
    </citation>
    <scope>NUCLEOTIDE SEQUENCE [LARGE SCALE GENOMIC DNA]</scope>
    <source>
        <strain evidence="3 4">RmlP001</strain>
    </source>
</reference>
<feature type="transmembrane region" description="Helical" evidence="2">
    <location>
        <begin position="35"/>
        <end position="57"/>
    </location>
</feature>